<dbReference type="InterPro" id="IPR036097">
    <property type="entry name" value="HisK_dim/P_sf"/>
</dbReference>
<name>A0ABT8GSG4_9BACL</name>
<dbReference type="PANTHER" id="PTHR45453:SF1">
    <property type="entry name" value="PHOSPHATE REGULON SENSOR PROTEIN PHOR"/>
    <property type="match status" value="1"/>
</dbReference>
<comment type="caution">
    <text evidence="13">The sequence shown here is derived from an EMBL/GenBank/DDBJ whole genome shotgun (WGS) entry which is preliminary data.</text>
</comment>
<protein>
    <recommendedName>
        <fullName evidence="3">histidine kinase</fullName>
        <ecNumber evidence="3">2.7.13.3</ecNumber>
    </recommendedName>
</protein>
<keyword evidence="8 13" id="KW-0067">ATP-binding</keyword>
<dbReference type="PROSITE" id="PS50109">
    <property type="entry name" value="HIS_KIN"/>
    <property type="match status" value="1"/>
</dbReference>
<comment type="catalytic activity">
    <reaction evidence="1">
        <text>ATP + protein L-histidine = ADP + protein N-phospho-L-histidine.</text>
        <dbReference type="EC" id="2.7.13.3"/>
    </reaction>
</comment>
<evidence type="ECO:0000256" key="2">
    <source>
        <dbReference type="ARBA" id="ARBA00004370"/>
    </source>
</evidence>
<keyword evidence="6" id="KW-0547">Nucleotide-binding</keyword>
<keyword evidence="4" id="KW-0597">Phosphoprotein</keyword>
<dbReference type="CDD" id="cd00082">
    <property type="entry name" value="HisKA"/>
    <property type="match status" value="1"/>
</dbReference>
<dbReference type="InterPro" id="IPR050351">
    <property type="entry name" value="BphY/WalK/GraS-like"/>
</dbReference>
<accession>A0ABT8GSG4</accession>
<dbReference type="RefSeq" id="WP_301138643.1">
    <property type="nucleotide sequence ID" value="NZ_JAUHTQ010000009.1"/>
</dbReference>
<keyword evidence="9" id="KW-0902">Two-component regulatory system</keyword>
<keyword evidence="11" id="KW-0812">Transmembrane</keyword>
<evidence type="ECO:0000313" key="14">
    <source>
        <dbReference type="Proteomes" id="UP001172743"/>
    </source>
</evidence>
<feature type="region of interest" description="Disordered" evidence="10">
    <location>
        <begin position="66"/>
        <end position="86"/>
    </location>
</feature>
<sequence>MFNKTIFRKQQLKFMLLNLLAFTVIFAIFGFIIFGQVQRTLYSHADEELQLFKERLTDAVNGLEGDEVRPMPGKGNQDLSPIDKKRENPNPRIVVIQWDSTGKILNEGEIGSLFYENYLTDYQLDKTQLDEITMTSIDDLYHFRYLLFEDVNEQDDIAYIQLLINVDAEQTIISNFMRLVTICSVIFIILSISASYILSKKMMKPIMLSWNKQAEFVENASHELRTPLTIIQNKLELLLRAPHERIADKFENIALSLSETRRLSKLTSDLLTLARADSAETELTLQNVEIDKLVREVCAPYQEIAESQDKHFWLNLKCPIAINADETRLYQLFVILLDNALKYTVENDSIGVKTYLEDQRVVIEMSDTGIGIKEENMQYIFERFYREDRARSRETGGVGLGLSIAQWIVEKHRGSIKVMKNQNKGTTFIIKLPK</sequence>
<dbReference type="EMBL" id="JAUHTQ010000009">
    <property type="protein sequence ID" value="MDN4494343.1"/>
    <property type="molecule type" value="Genomic_DNA"/>
</dbReference>
<dbReference type="SUPFAM" id="SSF47384">
    <property type="entry name" value="Homodimeric domain of signal transducing histidine kinase"/>
    <property type="match status" value="1"/>
</dbReference>
<dbReference type="Pfam" id="PF02518">
    <property type="entry name" value="HATPase_c"/>
    <property type="match status" value="1"/>
</dbReference>
<dbReference type="Gene3D" id="1.10.287.130">
    <property type="match status" value="1"/>
</dbReference>
<evidence type="ECO:0000256" key="4">
    <source>
        <dbReference type="ARBA" id="ARBA00022553"/>
    </source>
</evidence>
<dbReference type="Proteomes" id="UP001172743">
    <property type="component" value="Unassembled WGS sequence"/>
</dbReference>
<evidence type="ECO:0000313" key="13">
    <source>
        <dbReference type="EMBL" id="MDN4494343.1"/>
    </source>
</evidence>
<dbReference type="InterPro" id="IPR003661">
    <property type="entry name" value="HisK_dim/P_dom"/>
</dbReference>
<dbReference type="Pfam" id="PF00512">
    <property type="entry name" value="HisKA"/>
    <property type="match status" value="1"/>
</dbReference>
<feature type="domain" description="Histidine kinase" evidence="12">
    <location>
        <begin position="219"/>
        <end position="434"/>
    </location>
</feature>
<dbReference type="SMART" id="SM00388">
    <property type="entry name" value="HisKA"/>
    <property type="match status" value="1"/>
</dbReference>
<dbReference type="EC" id="2.7.13.3" evidence="3"/>
<evidence type="ECO:0000256" key="8">
    <source>
        <dbReference type="ARBA" id="ARBA00022840"/>
    </source>
</evidence>
<dbReference type="InterPro" id="IPR005467">
    <property type="entry name" value="His_kinase_dom"/>
</dbReference>
<dbReference type="InterPro" id="IPR003594">
    <property type="entry name" value="HATPase_dom"/>
</dbReference>
<dbReference type="SUPFAM" id="SSF55874">
    <property type="entry name" value="ATPase domain of HSP90 chaperone/DNA topoisomerase II/histidine kinase"/>
    <property type="match status" value="1"/>
</dbReference>
<dbReference type="SMART" id="SM00387">
    <property type="entry name" value="HATPase_c"/>
    <property type="match status" value="1"/>
</dbReference>
<feature type="transmembrane region" description="Helical" evidence="11">
    <location>
        <begin position="12"/>
        <end position="34"/>
    </location>
</feature>
<organism evidence="13 14">
    <name type="scientific">Ureibacillus aquaedulcis</name>
    <dbReference type="NCBI Taxonomy" id="3058421"/>
    <lineage>
        <taxon>Bacteria</taxon>
        <taxon>Bacillati</taxon>
        <taxon>Bacillota</taxon>
        <taxon>Bacilli</taxon>
        <taxon>Bacillales</taxon>
        <taxon>Caryophanaceae</taxon>
        <taxon>Ureibacillus</taxon>
    </lineage>
</organism>
<keyword evidence="11" id="KW-0472">Membrane</keyword>
<evidence type="ECO:0000256" key="11">
    <source>
        <dbReference type="SAM" id="Phobius"/>
    </source>
</evidence>
<keyword evidence="5" id="KW-0808">Transferase</keyword>
<keyword evidence="11" id="KW-1133">Transmembrane helix</keyword>
<feature type="transmembrane region" description="Helical" evidence="11">
    <location>
        <begin position="176"/>
        <end position="198"/>
    </location>
</feature>
<dbReference type="PANTHER" id="PTHR45453">
    <property type="entry name" value="PHOSPHATE REGULON SENSOR PROTEIN PHOR"/>
    <property type="match status" value="1"/>
</dbReference>
<dbReference type="GO" id="GO:0005524">
    <property type="term" value="F:ATP binding"/>
    <property type="evidence" value="ECO:0007669"/>
    <property type="project" value="UniProtKB-KW"/>
</dbReference>
<evidence type="ECO:0000259" key="12">
    <source>
        <dbReference type="PROSITE" id="PS50109"/>
    </source>
</evidence>
<keyword evidence="14" id="KW-1185">Reference proteome</keyword>
<dbReference type="InterPro" id="IPR036890">
    <property type="entry name" value="HATPase_C_sf"/>
</dbReference>
<evidence type="ECO:0000256" key="7">
    <source>
        <dbReference type="ARBA" id="ARBA00022777"/>
    </source>
</evidence>
<dbReference type="InterPro" id="IPR004358">
    <property type="entry name" value="Sig_transdc_His_kin-like_C"/>
</dbReference>
<evidence type="ECO:0000256" key="1">
    <source>
        <dbReference type="ARBA" id="ARBA00000085"/>
    </source>
</evidence>
<comment type="subcellular location">
    <subcellularLocation>
        <location evidence="2">Membrane</location>
    </subcellularLocation>
</comment>
<evidence type="ECO:0000256" key="10">
    <source>
        <dbReference type="SAM" id="MobiDB-lite"/>
    </source>
</evidence>
<evidence type="ECO:0000256" key="9">
    <source>
        <dbReference type="ARBA" id="ARBA00023012"/>
    </source>
</evidence>
<keyword evidence="7" id="KW-0418">Kinase</keyword>
<dbReference type="Gene3D" id="3.30.565.10">
    <property type="entry name" value="Histidine kinase-like ATPase, C-terminal domain"/>
    <property type="match status" value="1"/>
</dbReference>
<dbReference type="PRINTS" id="PR00344">
    <property type="entry name" value="BCTRLSENSOR"/>
</dbReference>
<evidence type="ECO:0000256" key="6">
    <source>
        <dbReference type="ARBA" id="ARBA00022741"/>
    </source>
</evidence>
<evidence type="ECO:0000256" key="5">
    <source>
        <dbReference type="ARBA" id="ARBA00022679"/>
    </source>
</evidence>
<proteinExistence type="predicted"/>
<evidence type="ECO:0000256" key="3">
    <source>
        <dbReference type="ARBA" id="ARBA00012438"/>
    </source>
</evidence>
<dbReference type="CDD" id="cd00075">
    <property type="entry name" value="HATPase"/>
    <property type="match status" value="1"/>
</dbReference>
<reference evidence="13" key="1">
    <citation type="submission" date="2023-07" db="EMBL/GenBank/DDBJ databases">
        <title>Ureibacillus sp. isolated from freshwater well.</title>
        <authorList>
            <person name="Kirdat K."/>
            <person name="Bhatt A."/>
            <person name="Teware R."/>
            <person name="Bhavsar Y."/>
            <person name="Yadav A."/>
        </authorList>
    </citation>
    <scope>NUCLEOTIDE SEQUENCE</scope>
    <source>
        <strain evidence="13">BA0131</strain>
    </source>
</reference>
<gene>
    <name evidence="13" type="ORF">QYB95_12385</name>
</gene>